<evidence type="ECO:0000256" key="1">
    <source>
        <dbReference type="ARBA" id="ARBA00007865"/>
    </source>
</evidence>
<dbReference type="InterPro" id="IPR007325">
    <property type="entry name" value="KFase/CYL"/>
</dbReference>
<dbReference type="Gene3D" id="3.50.30.50">
    <property type="entry name" value="Putative cyclase"/>
    <property type="match status" value="1"/>
</dbReference>
<dbReference type="SUPFAM" id="SSF102198">
    <property type="entry name" value="Putative cyclase"/>
    <property type="match status" value="1"/>
</dbReference>
<organism evidence="2 3">
    <name type="scientific">Blepharisma stoltei</name>
    <dbReference type="NCBI Taxonomy" id="1481888"/>
    <lineage>
        <taxon>Eukaryota</taxon>
        <taxon>Sar</taxon>
        <taxon>Alveolata</taxon>
        <taxon>Ciliophora</taxon>
        <taxon>Postciliodesmatophora</taxon>
        <taxon>Heterotrichea</taxon>
        <taxon>Heterotrichida</taxon>
        <taxon>Blepharismidae</taxon>
        <taxon>Blepharisma</taxon>
    </lineage>
</organism>
<evidence type="ECO:0000313" key="2">
    <source>
        <dbReference type="EMBL" id="CAG9326981.1"/>
    </source>
</evidence>
<name>A0AAU9JG11_9CILI</name>
<protein>
    <recommendedName>
        <fullName evidence="4">Cyclase</fullName>
    </recommendedName>
</protein>
<proteinExistence type="inferred from homology"/>
<dbReference type="EMBL" id="CAJZBQ010000041">
    <property type="protein sequence ID" value="CAG9326981.1"/>
    <property type="molecule type" value="Genomic_DNA"/>
</dbReference>
<sequence>MSEPLVESISRARVVECSHVINDQIPLWPRNPSMVRCPFNTYERSGFSNEIYTLAGGTGTHIDSPAHFFEGKKTISDLQPKELVSKGVLIDVKEKCDEDNDYELTVTDIVEWENKHGRIPDRSIVCMRTGWGAKFGHPEEYKNHDESAKHPYYPGGVMRFPGFSKEAAEFLCSQRNINAIGIDTLSLDPGKLTDFAVHNAILGSEKYQIENLYLEDLPESGFTMIALPLLIDHAPELAARVIAILDYN</sequence>
<dbReference type="GO" id="GO:0019441">
    <property type="term" value="P:L-tryptophan catabolic process to kynurenine"/>
    <property type="evidence" value="ECO:0007669"/>
    <property type="project" value="InterPro"/>
</dbReference>
<comment type="caution">
    <text evidence="2">The sequence shown here is derived from an EMBL/GenBank/DDBJ whole genome shotgun (WGS) entry which is preliminary data.</text>
</comment>
<dbReference type="Proteomes" id="UP001162131">
    <property type="component" value="Unassembled WGS sequence"/>
</dbReference>
<comment type="similarity">
    <text evidence="1">Belongs to the Cyclase 1 superfamily.</text>
</comment>
<evidence type="ECO:0008006" key="4">
    <source>
        <dbReference type="Google" id="ProtNLM"/>
    </source>
</evidence>
<dbReference type="AlphaFoldDB" id="A0AAU9JG11"/>
<evidence type="ECO:0000313" key="3">
    <source>
        <dbReference type="Proteomes" id="UP001162131"/>
    </source>
</evidence>
<dbReference type="Pfam" id="PF04199">
    <property type="entry name" value="Cyclase"/>
    <property type="match status" value="1"/>
</dbReference>
<dbReference type="PANTHER" id="PTHR31118:SF12">
    <property type="entry name" value="CYCLASE-LIKE PROTEIN 2"/>
    <property type="match status" value="1"/>
</dbReference>
<dbReference type="PANTHER" id="PTHR31118">
    <property type="entry name" value="CYCLASE-LIKE PROTEIN 2"/>
    <property type="match status" value="1"/>
</dbReference>
<keyword evidence="3" id="KW-1185">Reference proteome</keyword>
<reference evidence="2" key="1">
    <citation type="submission" date="2021-09" db="EMBL/GenBank/DDBJ databases">
        <authorList>
            <consortium name="AG Swart"/>
            <person name="Singh M."/>
            <person name="Singh A."/>
            <person name="Seah K."/>
            <person name="Emmerich C."/>
        </authorList>
    </citation>
    <scope>NUCLEOTIDE SEQUENCE</scope>
    <source>
        <strain evidence="2">ATCC30299</strain>
    </source>
</reference>
<dbReference type="InterPro" id="IPR037175">
    <property type="entry name" value="KFase_sf"/>
</dbReference>
<dbReference type="GO" id="GO:0004061">
    <property type="term" value="F:arylformamidase activity"/>
    <property type="evidence" value="ECO:0007669"/>
    <property type="project" value="InterPro"/>
</dbReference>
<gene>
    <name evidence="2" type="ORF">BSTOLATCC_MIC42240</name>
</gene>
<accession>A0AAU9JG11</accession>